<dbReference type="InterPro" id="IPR011990">
    <property type="entry name" value="TPR-like_helical_dom_sf"/>
</dbReference>
<gene>
    <name evidence="1" type="ORF">AGLY_002569</name>
</gene>
<dbReference type="SUPFAM" id="SSF48452">
    <property type="entry name" value="TPR-like"/>
    <property type="match status" value="2"/>
</dbReference>
<proteinExistence type="predicted"/>
<dbReference type="InterPro" id="IPR019734">
    <property type="entry name" value="TPR_rpt"/>
</dbReference>
<reference evidence="1 2" key="1">
    <citation type="submission" date="2019-08" db="EMBL/GenBank/DDBJ databases">
        <title>The genome of the soybean aphid Biotype 1, its phylome, world population structure and adaptation to the North American continent.</title>
        <authorList>
            <person name="Giordano R."/>
            <person name="Donthu R.K."/>
            <person name="Hernandez A.G."/>
            <person name="Wright C.L."/>
            <person name="Zimin A.V."/>
        </authorList>
    </citation>
    <scope>NUCLEOTIDE SEQUENCE [LARGE SCALE GENOMIC DNA]</scope>
    <source>
        <tissue evidence="1">Whole aphids</tissue>
    </source>
</reference>
<name>A0A6G0U0L8_APHGL</name>
<organism evidence="1 2">
    <name type="scientific">Aphis glycines</name>
    <name type="common">Soybean aphid</name>
    <dbReference type="NCBI Taxonomy" id="307491"/>
    <lineage>
        <taxon>Eukaryota</taxon>
        <taxon>Metazoa</taxon>
        <taxon>Ecdysozoa</taxon>
        <taxon>Arthropoda</taxon>
        <taxon>Hexapoda</taxon>
        <taxon>Insecta</taxon>
        <taxon>Pterygota</taxon>
        <taxon>Neoptera</taxon>
        <taxon>Paraneoptera</taxon>
        <taxon>Hemiptera</taxon>
        <taxon>Sternorrhyncha</taxon>
        <taxon>Aphidomorpha</taxon>
        <taxon>Aphidoidea</taxon>
        <taxon>Aphididae</taxon>
        <taxon>Aphidini</taxon>
        <taxon>Aphis</taxon>
        <taxon>Aphis</taxon>
    </lineage>
</organism>
<accession>A0A6G0U0L8</accession>
<dbReference type="Pfam" id="PF13181">
    <property type="entry name" value="TPR_8"/>
    <property type="match status" value="1"/>
</dbReference>
<dbReference type="OrthoDB" id="6605071at2759"/>
<evidence type="ECO:0000313" key="2">
    <source>
        <dbReference type="Proteomes" id="UP000475862"/>
    </source>
</evidence>
<sequence length="702" mass="81192">MSINNVISSSCDLFRTGKFTDCCNLIQHTVDNCNLQKITANDEVEFIILRNNLLVCNSLRILPEISTVSTEYVGKMTEFINISQLYLYEKHIPLELRINFVYNALHWYWLKPTDIPDFCYNKILILVSESLHEVLHEKGKSTVNFGSHVGNEQDILNSLECLANRFLSLEPILVVQCLEISQILLLIFLSRRSFTSLLVDFTMELIDKIKTITCAFKLKRPRHVANCFKLGLLKINNFLDTEHIKTTIISGHVSLCIRHILENQNQQALCILNKMEQYMNQNDELFCLMCYLKALANFNLDELEMALCYLSQMVEYPMETFVKSRCYLLLGRTHSKIGNSDLAIQSFEELKGSIFNNIMTYYMSQHYEMNNMQFMQMVVLEQAIKGDFNEHNRYEELSNSFITKVLIILHPQPDLTKRQLLYLAAKKKYEHTNYKLSASTYLSLLELNEVDQYISDLVTMPPMFMLKHEAAIALIKAHKLEESFKLCQALVEEYEPGYGMWKSDSFWADELNSYNFNVVGTMLLAETGFNKNTDIVLEALNKSFNCLYAKISFDFVTEPSNYDENITTLRRILIGKILLLKATVLSKLNKEKDCEAAFKKALSYNAGDEDIVYLYSKWLEHKGKLSESMKVREQFDRNKVNTITCDNVVMTFVLENKHGLEDTIIGEDVMDDLFASTDDKPMDLDNEMDPADDDIFSNLFLD</sequence>
<dbReference type="Gene3D" id="1.25.40.10">
    <property type="entry name" value="Tetratricopeptide repeat domain"/>
    <property type="match status" value="1"/>
</dbReference>
<protein>
    <submittedName>
        <fullName evidence="1">Uncharacterized protein</fullName>
    </submittedName>
</protein>
<dbReference type="Proteomes" id="UP000475862">
    <property type="component" value="Unassembled WGS sequence"/>
</dbReference>
<dbReference type="EMBL" id="VYZN01000009">
    <property type="protein sequence ID" value="KAE9542658.1"/>
    <property type="molecule type" value="Genomic_DNA"/>
</dbReference>
<dbReference type="AlphaFoldDB" id="A0A6G0U0L8"/>
<comment type="caution">
    <text evidence="1">The sequence shown here is derived from an EMBL/GenBank/DDBJ whole genome shotgun (WGS) entry which is preliminary data.</text>
</comment>
<keyword evidence="2" id="KW-1185">Reference proteome</keyword>
<evidence type="ECO:0000313" key="1">
    <source>
        <dbReference type="EMBL" id="KAE9542658.1"/>
    </source>
</evidence>